<name>A0A1M5KKX0_9BACT</name>
<evidence type="ECO:0000256" key="4">
    <source>
        <dbReference type="ARBA" id="ARBA00023027"/>
    </source>
</evidence>
<dbReference type="GO" id="GO:0046872">
    <property type="term" value="F:metal ion binding"/>
    <property type="evidence" value="ECO:0007669"/>
    <property type="project" value="InterPro"/>
</dbReference>
<dbReference type="Gene3D" id="1.20.1090.10">
    <property type="entry name" value="Dehydroquinate synthase-like - alpha domain"/>
    <property type="match status" value="1"/>
</dbReference>
<dbReference type="InterPro" id="IPR039697">
    <property type="entry name" value="Alcohol_dehydrogenase_Fe"/>
</dbReference>
<feature type="domain" description="Fe-containing alcohol dehydrogenase-like C-terminal" evidence="6">
    <location>
        <begin position="194"/>
        <end position="389"/>
    </location>
</feature>
<dbReference type="Pfam" id="PF00465">
    <property type="entry name" value="Fe-ADH"/>
    <property type="match status" value="1"/>
</dbReference>
<keyword evidence="3" id="KW-0560">Oxidoreductase</keyword>
<dbReference type="FunFam" id="3.40.50.1970:FF:000003">
    <property type="entry name" value="Alcohol dehydrogenase, iron-containing"/>
    <property type="match status" value="1"/>
</dbReference>
<dbReference type="GO" id="GO:0004022">
    <property type="term" value="F:alcohol dehydrogenase (NAD+) activity"/>
    <property type="evidence" value="ECO:0007669"/>
    <property type="project" value="TreeGrafter"/>
</dbReference>
<sequence length="391" mass="40844">MEVMKAFGLAATPHVHFGAGMISVAPGVLETYGKKIVLVTGAHSFLSSTPGQTLLDQLRQEHFNVEICKIPGEPSPAVIDSAVTKFSDFRPHAVLAIGGGSVLDAGKAIAAMLVLDEPVAPYLEGVGTKSHPGTTLPFVAVPTTAGTGSEATKNAVLSETGARGFKKSLRHNKFVPKVAILDPALTVHCPPAITAASGMDAFTQLLESYLSTAANPVTDALALEGLKRISGALPKAYREGTNLEARADMMLAAYLSGITLANAGLGLVHGFASAVGGYFKISHGVICSALMTAANRVTVRKLRATQANELALVKYATVGKLFSALPGKTSDYYIDFLLDLMASWSAEMAIPALSQSGVTPQDFPKILAASDNKNNPIVLNAEEMTDVLQLS</sequence>
<comment type="cofactor">
    <cofactor evidence="1">
        <name>Fe cation</name>
        <dbReference type="ChEBI" id="CHEBI:24875"/>
    </cofactor>
</comment>
<evidence type="ECO:0000256" key="2">
    <source>
        <dbReference type="ARBA" id="ARBA00007358"/>
    </source>
</evidence>
<evidence type="ECO:0000256" key="3">
    <source>
        <dbReference type="ARBA" id="ARBA00023002"/>
    </source>
</evidence>
<dbReference type="PANTHER" id="PTHR11496:SF102">
    <property type="entry name" value="ALCOHOL DEHYDROGENASE 4"/>
    <property type="match status" value="1"/>
</dbReference>
<reference evidence="7 8" key="1">
    <citation type="submission" date="2016-11" db="EMBL/GenBank/DDBJ databases">
        <authorList>
            <person name="Jaros S."/>
            <person name="Januszkiewicz K."/>
            <person name="Wedrychowicz H."/>
        </authorList>
    </citation>
    <scope>NUCLEOTIDE SEQUENCE [LARGE SCALE GENOMIC DNA]</scope>
    <source>
        <strain evidence="7 8">DSM 24574</strain>
    </source>
</reference>
<dbReference type="EMBL" id="FQWQ01000001">
    <property type="protein sequence ID" value="SHG52843.1"/>
    <property type="molecule type" value="Genomic_DNA"/>
</dbReference>
<evidence type="ECO:0000313" key="7">
    <source>
        <dbReference type="EMBL" id="SHG52843.1"/>
    </source>
</evidence>
<accession>A0A1M5KKX0</accession>
<evidence type="ECO:0000313" key="8">
    <source>
        <dbReference type="Proteomes" id="UP000184212"/>
    </source>
</evidence>
<dbReference type="InterPro" id="IPR018211">
    <property type="entry name" value="ADH_Fe_CS"/>
</dbReference>
<protein>
    <submittedName>
        <fullName evidence="7">Alcohol dehydrogenase</fullName>
    </submittedName>
</protein>
<proteinExistence type="inferred from homology"/>
<evidence type="ECO:0000256" key="1">
    <source>
        <dbReference type="ARBA" id="ARBA00001962"/>
    </source>
</evidence>
<keyword evidence="4" id="KW-0520">NAD</keyword>
<evidence type="ECO:0000259" key="5">
    <source>
        <dbReference type="Pfam" id="PF00465"/>
    </source>
</evidence>
<dbReference type="Pfam" id="PF25137">
    <property type="entry name" value="ADH_Fe_C"/>
    <property type="match status" value="1"/>
</dbReference>
<gene>
    <name evidence="7" type="ORF">SAMN04488109_0678</name>
</gene>
<dbReference type="Proteomes" id="UP000184212">
    <property type="component" value="Unassembled WGS sequence"/>
</dbReference>
<organism evidence="7 8">
    <name type="scientific">Chryseolinea serpens</name>
    <dbReference type="NCBI Taxonomy" id="947013"/>
    <lineage>
        <taxon>Bacteria</taxon>
        <taxon>Pseudomonadati</taxon>
        <taxon>Bacteroidota</taxon>
        <taxon>Cytophagia</taxon>
        <taxon>Cytophagales</taxon>
        <taxon>Fulvivirgaceae</taxon>
        <taxon>Chryseolinea</taxon>
    </lineage>
</organism>
<evidence type="ECO:0000259" key="6">
    <source>
        <dbReference type="Pfam" id="PF25137"/>
    </source>
</evidence>
<dbReference type="STRING" id="947013.SAMN04488109_0678"/>
<keyword evidence="8" id="KW-1185">Reference proteome</keyword>
<dbReference type="AlphaFoldDB" id="A0A1M5KKX0"/>
<dbReference type="PANTHER" id="PTHR11496">
    <property type="entry name" value="ALCOHOL DEHYDROGENASE"/>
    <property type="match status" value="1"/>
</dbReference>
<feature type="domain" description="Alcohol dehydrogenase iron-type/glycerol dehydrogenase GldA" evidence="5">
    <location>
        <begin position="14"/>
        <end position="183"/>
    </location>
</feature>
<dbReference type="InterPro" id="IPR001670">
    <property type="entry name" value="ADH_Fe/GldA"/>
</dbReference>
<comment type="similarity">
    <text evidence="2">Belongs to the iron-containing alcohol dehydrogenase family.</text>
</comment>
<dbReference type="CDD" id="cd08183">
    <property type="entry name" value="Fe-ADH-like"/>
    <property type="match status" value="1"/>
</dbReference>
<dbReference type="SUPFAM" id="SSF56796">
    <property type="entry name" value="Dehydroquinate synthase-like"/>
    <property type="match status" value="1"/>
</dbReference>
<dbReference type="InterPro" id="IPR056798">
    <property type="entry name" value="ADH_Fe_C"/>
</dbReference>
<dbReference type="PROSITE" id="PS00913">
    <property type="entry name" value="ADH_IRON_1"/>
    <property type="match status" value="1"/>
</dbReference>
<dbReference type="Gene3D" id="3.40.50.1970">
    <property type="match status" value="1"/>
</dbReference>